<feature type="transmembrane region" description="Helical" evidence="2">
    <location>
        <begin position="70"/>
        <end position="92"/>
    </location>
</feature>
<feature type="domain" description="General stress protein 17M-like" evidence="3">
    <location>
        <begin position="21"/>
        <end position="95"/>
    </location>
</feature>
<evidence type="ECO:0000256" key="1">
    <source>
        <dbReference type="SAM" id="MobiDB-lite"/>
    </source>
</evidence>
<dbReference type="Pfam" id="PF11181">
    <property type="entry name" value="YflT"/>
    <property type="match status" value="1"/>
</dbReference>
<feature type="compositionally biased region" description="Polar residues" evidence="1">
    <location>
        <begin position="209"/>
        <end position="219"/>
    </location>
</feature>
<keyword evidence="2" id="KW-1133">Transmembrane helix</keyword>
<dbReference type="Proteomes" id="UP000642107">
    <property type="component" value="Unassembled WGS sequence"/>
</dbReference>
<name>A0ABR9DPJ2_9MICO</name>
<evidence type="ECO:0000313" key="5">
    <source>
        <dbReference type="Proteomes" id="UP000642107"/>
    </source>
</evidence>
<feature type="compositionally biased region" description="Low complexity" evidence="1">
    <location>
        <begin position="242"/>
        <end position="275"/>
    </location>
</feature>
<evidence type="ECO:0000259" key="3">
    <source>
        <dbReference type="Pfam" id="PF11181"/>
    </source>
</evidence>
<feature type="transmembrane region" description="Helical" evidence="2">
    <location>
        <begin position="98"/>
        <end position="122"/>
    </location>
</feature>
<reference evidence="4 5" key="1">
    <citation type="submission" date="2020-09" db="EMBL/GenBank/DDBJ databases">
        <title>Flavimobilis rhizosphaerae sp. nov., isolated from rhizosphere soil of Spartina alterniflora.</title>
        <authorList>
            <person name="Hanqin C."/>
        </authorList>
    </citation>
    <scope>NUCLEOTIDE SEQUENCE [LARGE SCALE GENOMIC DNA]</scope>
    <source>
        <strain evidence="4 5">GY 10621</strain>
    </source>
</reference>
<comment type="caution">
    <text evidence="4">The sequence shown here is derived from an EMBL/GenBank/DDBJ whole genome shotgun (WGS) entry which is preliminary data.</text>
</comment>
<accession>A0ABR9DPJ2</accession>
<dbReference type="InterPro" id="IPR025889">
    <property type="entry name" value="GSP17M-like_dom"/>
</dbReference>
<evidence type="ECO:0000313" key="4">
    <source>
        <dbReference type="EMBL" id="MBD9698336.1"/>
    </source>
</evidence>
<keyword evidence="5" id="KW-1185">Reference proteome</keyword>
<organism evidence="4 5">
    <name type="scientific">Flavimobilis rhizosphaerae</name>
    <dbReference type="NCBI Taxonomy" id="2775421"/>
    <lineage>
        <taxon>Bacteria</taxon>
        <taxon>Bacillati</taxon>
        <taxon>Actinomycetota</taxon>
        <taxon>Actinomycetes</taxon>
        <taxon>Micrococcales</taxon>
        <taxon>Jonesiaceae</taxon>
        <taxon>Flavimobilis</taxon>
    </lineage>
</organism>
<keyword evidence="2" id="KW-0472">Membrane</keyword>
<feature type="region of interest" description="Disordered" evidence="1">
    <location>
        <begin position="163"/>
        <end position="293"/>
    </location>
</feature>
<feature type="compositionally biased region" description="Basic and acidic residues" evidence="1">
    <location>
        <begin position="223"/>
        <end position="234"/>
    </location>
</feature>
<proteinExistence type="predicted"/>
<keyword evidence="2" id="KW-0812">Transmembrane</keyword>
<protein>
    <recommendedName>
        <fullName evidence="3">General stress protein 17M-like domain-containing protein</fullName>
    </recommendedName>
</protein>
<gene>
    <name evidence="4" type="ORF">IGS67_02350</name>
</gene>
<evidence type="ECO:0000256" key="2">
    <source>
        <dbReference type="SAM" id="Phobius"/>
    </source>
</evidence>
<sequence length="293" mass="30247">MLPAAGRGPVPAVPTLPEGTSVASFRTYLEAQKAVDHLSDEAFPVQSLTIVGDDLRMVERVTGRLTYGRVAAGGLMSGAWFGLFIGLLLSMFSNDGTGFPILAAVLMGAAFTTMFSLISYALTRGKRDFTSQSQIVATRYTVLCRTEHASRAREMLAAAGIRSTAGGPTVPAGPDVVHGFPAPAVPPRGAALPGVPDAPATPDVPTGQPRPSSISSQYVTPDGRPRYGVRHEDLQPDGTPKPEAIAPEPDASSPSDPASQSGPTASSAPSSGTLSDPTAPASDPYRTPTPPSE</sequence>
<dbReference type="EMBL" id="JACZDF010000001">
    <property type="protein sequence ID" value="MBD9698336.1"/>
    <property type="molecule type" value="Genomic_DNA"/>
</dbReference>